<dbReference type="GO" id="GO:0003682">
    <property type="term" value="F:chromatin binding"/>
    <property type="evidence" value="ECO:0007669"/>
    <property type="project" value="TreeGrafter"/>
</dbReference>
<feature type="domain" description="Checkpoint protein RAD24-like helical bundle" evidence="9">
    <location>
        <begin position="520"/>
        <end position="620"/>
    </location>
</feature>
<evidence type="ECO:0000256" key="3">
    <source>
        <dbReference type="ARBA" id="ARBA00022741"/>
    </source>
</evidence>
<feature type="region of interest" description="Disordered" evidence="8">
    <location>
        <begin position="838"/>
        <end position="866"/>
    </location>
</feature>
<dbReference type="Gene3D" id="3.40.50.300">
    <property type="entry name" value="P-loop containing nucleotide triphosphate hydrolases"/>
    <property type="match status" value="1"/>
</dbReference>
<feature type="compositionally biased region" description="Polar residues" evidence="8">
    <location>
        <begin position="93"/>
        <end position="108"/>
    </location>
</feature>
<evidence type="ECO:0000256" key="8">
    <source>
        <dbReference type="SAM" id="MobiDB-lite"/>
    </source>
</evidence>
<proteinExistence type="inferred from homology"/>
<feature type="compositionally biased region" description="Polar residues" evidence="8">
    <location>
        <begin position="22"/>
        <end position="39"/>
    </location>
</feature>
<evidence type="ECO:0000256" key="6">
    <source>
        <dbReference type="ARBA" id="ARBA00023242"/>
    </source>
</evidence>
<evidence type="ECO:0000256" key="2">
    <source>
        <dbReference type="ARBA" id="ARBA00006168"/>
    </source>
</evidence>
<evidence type="ECO:0000313" key="10">
    <source>
        <dbReference type="EMBL" id="OJJ30052.1"/>
    </source>
</evidence>
<dbReference type="RefSeq" id="XP_040683729.1">
    <property type="nucleotide sequence ID" value="XM_040833749.1"/>
</dbReference>
<comment type="similarity">
    <text evidence="2">Belongs to the rad17/RAD24 family.</text>
</comment>
<dbReference type="EMBL" id="KV878218">
    <property type="protein sequence ID" value="OJJ30052.1"/>
    <property type="molecule type" value="Genomic_DNA"/>
</dbReference>
<dbReference type="STRING" id="1073089.A0A1L9R581"/>
<dbReference type="PANTHER" id="PTHR12172">
    <property type="entry name" value="CELL CYCLE CHECKPOINT PROTEIN RAD17"/>
    <property type="match status" value="1"/>
</dbReference>
<dbReference type="GO" id="GO:0033314">
    <property type="term" value="P:mitotic DNA replication checkpoint signaling"/>
    <property type="evidence" value="ECO:0007669"/>
    <property type="project" value="TreeGrafter"/>
</dbReference>
<reference evidence="11" key="1">
    <citation type="journal article" date="2017" name="Genome Biol.">
        <title>Comparative genomics reveals high biological diversity and specific adaptations in the industrially and medically important fungal genus Aspergillus.</title>
        <authorList>
            <person name="de Vries R.P."/>
            <person name="Riley R."/>
            <person name="Wiebenga A."/>
            <person name="Aguilar-Osorio G."/>
            <person name="Amillis S."/>
            <person name="Uchima C.A."/>
            <person name="Anderluh G."/>
            <person name="Asadollahi M."/>
            <person name="Askin M."/>
            <person name="Barry K."/>
            <person name="Battaglia E."/>
            <person name="Bayram O."/>
            <person name="Benocci T."/>
            <person name="Braus-Stromeyer S.A."/>
            <person name="Caldana C."/>
            <person name="Canovas D."/>
            <person name="Cerqueira G.C."/>
            <person name="Chen F."/>
            <person name="Chen W."/>
            <person name="Choi C."/>
            <person name="Clum A."/>
            <person name="Dos Santos R.A."/>
            <person name="Damasio A.R."/>
            <person name="Diallinas G."/>
            <person name="Emri T."/>
            <person name="Fekete E."/>
            <person name="Flipphi M."/>
            <person name="Freyberg S."/>
            <person name="Gallo A."/>
            <person name="Gournas C."/>
            <person name="Habgood R."/>
            <person name="Hainaut M."/>
            <person name="Harispe M.L."/>
            <person name="Henrissat B."/>
            <person name="Hilden K.S."/>
            <person name="Hope R."/>
            <person name="Hossain A."/>
            <person name="Karabika E."/>
            <person name="Karaffa L."/>
            <person name="Karanyi Z."/>
            <person name="Krasevec N."/>
            <person name="Kuo A."/>
            <person name="Kusch H."/>
            <person name="LaButti K."/>
            <person name="Lagendijk E.L."/>
            <person name="Lapidus A."/>
            <person name="Levasseur A."/>
            <person name="Lindquist E."/>
            <person name="Lipzen A."/>
            <person name="Logrieco A.F."/>
            <person name="MacCabe A."/>
            <person name="Maekelae M.R."/>
            <person name="Malavazi I."/>
            <person name="Melin P."/>
            <person name="Meyer V."/>
            <person name="Mielnichuk N."/>
            <person name="Miskei M."/>
            <person name="Molnar A.P."/>
            <person name="Mule G."/>
            <person name="Ngan C.Y."/>
            <person name="Orejas M."/>
            <person name="Orosz E."/>
            <person name="Ouedraogo J.P."/>
            <person name="Overkamp K.M."/>
            <person name="Park H.-S."/>
            <person name="Perrone G."/>
            <person name="Piumi F."/>
            <person name="Punt P.J."/>
            <person name="Ram A.F."/>
            <person name="Ramon A."/>
            <person name="Rauscher S."/>
            <person name="Record E."/>
            <person name="Riano-Pachon D.M."/>
            <person name="Robert V."/>
            <person name="Roehrig J."/>
            <person name="Ruller R."/>
            <person name="Salamov A."/>
            <person name="Salih N.S."/>
            <person name="Samson R.A."/>
            <person name="Sandor E."/>
            <person name="Sanguinetti M."/>
            <person name="Schuetze T."/>
            <person name="Sepcic K."/>
            <person name="Shelest E."/>
            <person name="Sherlock G."/>
            <person name="Sophianopoulou V."/>
            <person name="Squina F.M."/>
            <person name="Sun H."/>
            <person name="Susca A."/>
            <person name="Todd R.B."/>
            <person name="Tsang A."/>
            <person name="Unkles S.E."/>
            <person name="van de Wiele N."/>
            <person name="van Rossen-Uffink D."/>
            <person name="Oliveira J.V."/>
            <person name="Vesth T.C."/>
            <person name="Visser J."/>
            <person name="Yu J.-H."/>
            <person name="Zhou M."/>
            <person name="Andersen M.R."/>
            <person name="Archer D.B."/>
            <person name="Baker S.E."/>
            <person name="Benoit I."/>
            <person name="Brakhage A.A."/>
            <person name="Braus G.H."/>
            <person name="Fischer R."/>
            <person name="Frisvad J.C."/>
            <person name="Goldman G.H."/>
            <person name="Houbraken J."/>
            <person name="Oakley B."/>
            <person name="Pocsi I."/>
            <person name="Scazzocchio C."/>
            <person name="Seiboth B."/>
            <person name="vanKuyk P.A."/>
            <person name="Wortman J."/>
            <person name="Dyer P.S."/>
            <person name="Grigoriev I.V."/>
        </authorList>
    </citation>
    <scope>NUCLEOTIDE SEQUENCE [LARGE SCALE GENOMIC DNA]</scope>
    <source>
        <strain evidence="11">DTO 134E9</strain>
    </source>
</reference>
<dbReference type="GO" id="GO:0005524">
    <property type="term" value="F:ATP binding"/>
    <property type="evidence" value="ECO:0007669"/>
    <property type="project" value="UniProtKB-KW"/>
</dbReference>
<evidence type="ECO:0000313" key="11">
    <source>
        <dbReference type="Proteomes" id="UP000184383"/>
    </source>
</evidence>
<keyword evidence="5" id="KW-0067">ATP-binding</keyword>
<evidence type="ECO:0000256" key="7">
    <source>
        <dbReference type="ARBA" id="ARBA00023306"/>
    </source>
</evidence>
<keyword evidence="3" id="KW-0547">Nucleotide-binding</keyword>
<organism evidence="10 11">
    <name type="scientific">Aspergillus wentii DTO 134E9</name>
    <dbReference type="NCBI Taxonomy" id="1073089"/>
    <lineage>
        <taxon>Eukaryota</taxon>
        <taxon>Fungi</taxon>
        <taxon>Dikarya</taxon>
        <taxon>Ascomycota</taxon>
        <taxon>Pezizomycotina</taxon>
        <taxon>Eurotiomycetes</taxon>
        <taxon>Eurotiomycetidae</taxon>
        <taxon>Eurotiales</taxon>
        <taxon>Aspergillaceae</taxon>
        <taxon>Aspergillus</taxon>
        <taxon>Aspergillus subgen. Cremei</taxon>
    </lineage>
</organism>
<comment type="subcellular location">
    <subcellularLocation>
        <location evidence="1">Nucleus</location>
    </subcellularLocation>
</comment>
<keyword evidence="4" id="KW-0227">DNA damage</keyword>
<keyword evidence="11" id="KW-1185">Reference proteome</keyword>
<dbReference type="Proteomes" id="UP000184383">
    <property type="component" value="Unassembled WGS sequence"/>
</dbReference>
<dbReference type="GO" id="GO:0005634">
    <property type="term" value="C:nucleus"/>
    <property type="evidence" value="ECO:0007669"/>
    <property type="project" value="UniProtKB-SubCell"/>
</dbReference>
<gene>
    <name evidence="10" type="ORF">ASPWEDRAFT_33253</name>
</gene>
<feature type="compositionally biased region" description="Basic residues" evidence="8">
    <location>
        <begin position="1"/>
        <end position="11"/>
    </location>
</feature>
<dbReference type="SUPFAM" id="SSF52540">
    <property type="entry name" value="P-loop containing nucleoside triphosphate hydrolases"/>
    <property type="match status" value="1"/>
</dbReference>
<sequence length="866" mass="95454">MDTRAAKRQRRLTSEGEIEAQIDNTTDSKSLSEHASPTKNAKYATIGLSNRHSSSNVKALPFLSPRPKTIPSQGHASGQAHFPSHFSDKKGQDNTPANEQQRWSSQRFEVTRTAEPIAEILDDDDSIEDDYDSYDELFTQHFTEEDSIAQEDVKFQSDCQTRPSKPLSNPTNPIRKPTNSTKRFLLPSNLGVKTLNQLSPLSAPENDKRPWAQRYAPLDLEELAVHKKKVGDVSTWLSNVFTGRDWRRLLVLRGPAGSGKTTTLALLSKSLGFDIVEWKNPSTPEFGVSGYSSVGVQFDEFLGRGDKFGGLDLDEMADIAGFERGRNNSFSQRRVLLVEEFPAMSSRMSSSLSAFRLSLQRYLAATIDTVSKIGDPGGQASPPIIIIISETLLGSASSALDNFTAHRLLGPGIYNHPGTTIIDFNIIAPTFMNKALRLVLEKDASHSKRTRIPGPSMIENISEIGDIRSAISSLEFLCLKGDKTGSWGGGFISKAKKPSRNNVALTSMERESLKMITQRETSLGIFHAIGKIVYNKREDRSLAMGGLALPSPPDYLRQHHRPKISRVSVDELVDETGTDIQTFISALHENYVPSCDGLSFTGSLNGCIEALSDSDILSVDRKGLHGSRAWLGVAANSFTRVEKLRQDDISYQVAARGLLFALPYPVKRRSTSISGSSREGDVHKMFFPASLRLGSQSEKTQGLVDLWANRLLDPFNGSNIGSNFNGDSIGSWRNTQFSQDITQQGDDCDVRTVVVTMLSRNDMLLYQLPYMARISKNESDITELGAITGFGETERLSNAMSDDIFDYCGVSPLESLTTSQETSQSRKLRRVAKSRGVCNAFGPRLPPSTGSQEDKLILSDDDIEDE</sequence>
<dbReference type="InterPro" id="IPR004582">
    <property type="entry name" value="Checkpoint_prot_Rad17_Rad24"/>
</dbReference>
<dbReference type="VEuPathDB" id="FungiDB:ASPWEDRAFT_33253"/>
<evidence type="ECO:0000256" key="4">
    <source>
        <dbReference type="ARBA" id="ARBA00022763"/>
    </source>
</evidence>
<name>A0A1L9R581_ASPWE</name>
<dbReference type="OrthoDB" id="10265971at2759"/>
<accession>A0A1L9R581</accession>
<dbReference type="PANTHER" id="PTHR12172:SF0">
    <property type="entry name" value="CELL CYCLE CHECKPOINT PROTEIN RAD17"/>
    <property type="match status" value="1"/>
</dbReference>
<feature type="region of interest" description="Disordered" evidence="8">
    <location>
        <begin position="1"/>
        <end position="110"/>
    </location>
</feature>
<dbReference type="Pfam" id="PF25812">
    <property type="entry name" value="RAD24_helical"/>
    <property type="match status" value="1"/>
</dbReference>
<evidence type="ECO:0000259" key="9">
    <source>
        <dbReference type="Pfam" id="PF25812"/>
    </source>
</evidence>
<feature type="compositionally biased region" description="Polar residues" evidence="8">
    <location>
        <begin position="47"/>
        <end position="57"/>
    </location>
</feature>
<dbReference type="GO" id="GO:0003689">
    <property type="term" value="F:DNA clamp loader activity"/>
    <property type="evidence" value="ECO:0007669"/>
    <property type="project" value="TreeGrafter"/>
</dbReference>
<dbReference type="InterPro" id="IPR027417">
    <property type="entry name" value="P-loop_NTPase"/>
</dbReference>
<keyword evidence="6" id="KW-0539">Nucleus</keyword>
<dbReference type="InterPro" id="IPR057927">
    <property type="entry name" value="RAD24-like_helical"/>
</dbReference>
<dbReference type="Pfam" id="PF03215">
    <property type="entry name" value="Rad17"/>
    <property type="match status" value="1"/>
</dbReference>
<feature type="region of interest" description="Disordered" evidence="8">
    <location>
        <begin position="157"/>
        <end position="181"/>
    </location>
</feature>
<dbReference type="AlphaFoldDB" id="A0A1L9R581"/>
<dbReference type="GO" id="GO:0000077">
    <property type="term" value="P:DNA damage checkpoint signaling"/>
    <property type="evidence" value="ECO:0007669"/>
    <property type="project" value="TreeGrafter"/>
</dbReference>
<protein>
    <recommendedName>
        <fullName evidence="9">Checkpoint protein RAD24-like helical bundle domain-containing protein</fullName>
    </recommendedName>
</protein>
<evidence type="ECO:0000256" key="5">
    <source>
        <dbReference type="ARBA" id="ARBA00022840"/>
    </source>
</evidence>
<dbReference type="GeneID" id="63749597"/>
<evidence type="ECO:0000256" key="1">
    <source>
        <dbReference type="ARBA" id="ARBA00004123"/>
    </source>
</evidence>
<keyword evidence="7" id="KW-0131">Cell cycle</keyword>
<dbReference type="GO" id="GO:0006281">
    <property type="term" value="P:DNA repair"/>
    <property type="evidence" value="ECO:0007669"/>
    <property type="project" value="InterPro"/>
</dbReference>